<keyword evidence="5" id="KW-0539">Nucleus</keyword>
<dbReference type="Proteomes" id="UP001327560">
    <property type="component" value="Chromosome 3"/>
</dbReference>
<feature type="domain" description="EDS1 EP" evidence="7">
    <location>
        <begin position="425"/>
        <end position="630"/>
    </location>
</feature>
<organism evidence="8 9">
    <name type="scientific">Canna indica</name>
    <name type="common">Indian-shot</name>
    <dbReference type="NCBI Taxonomy" id="4628"/>
    <lineage>
        <taxon>Eukaryota</taxon>
        <taxon>Viridiplantae</taxon>
        <taxon>Streptophyta</taxon>
        <taxon>Embryophyta</taxon>
        <taxon>Tracheophyta</taxon>
        <taxon>Spermatophyta</taxon>
        <taxon>Magnoliopsida</taxon>
        <taxon>Liliopsida</taxon>
        <taxon>Zingiberales</taxon>
        <taxon>Cannaceae</taxon>
        <taxon>Canna</taxon>
    </lineage>
</organism>
<sequence>MRMDGRIGAERCMFETSHVLGALLASSPLLTQAWSHCAHVNAAGGGSSFNVKHCGDAVYVAFSGAPQTGALSSSSMASGLTSGGFFDPVPIYTAGHNLFAPLVGGEEGDDDAEAGRPMLVHAGALHLFLTFYHSSDFQLLISETRNKSVVLTGHSIGGCLASLMALYFLCSSARPNASSPASLLCITFGSPLLGNETLSRAILRERWGGRFCHVVAQHDAMPRLLFCPMTAMPPHLTTLVYNLMQSWHFSMHYPQFSRPALQLTEEQKAELSQYISWHISDAVAAADSKQPVSPYRPFGNYALCSAEGAVCIDDPRTVVKMLHLTFVTGDASGCIEEAHICYGDLVEKMLQNSQSKRTMRQFEEEEPKSNYCAGVSLALEASGIGIQDMGAMEARESLELSMYRRPKLNSASLAIKLAKVTPYRAQIEWYKASCDGDMGYYDCFKLRKAPKRDAKVNLNRIRLGDFWDELLDMLQNNKLPHDFLKRDKWVNAAQFYKLLVEPLDIAEYYRCQHHKTKGHYLPHGRERRYEVFDKWWTDDKEELAERRSKFAGLTQDSCFWAKVEEARECIKDAWSEKNPAKLVKLWESINAFESYANGLIARKEVSVDVLAPRSSYSLWVEELKELKLKQAAALHPSFRLEQPEGCRKQSKT</sequence>
<accession>A0AAQ3Q963</accession>
<evidence type="ECO:0000256" key="3">
    <source>
        <dbReference type="ARBA" id="ARBA00022490"/>
    </source>
</evidence>
<dbReference type="Gene3D" id="3.40.50.1820">
    <property type="entry name" value="alpha/beta hydrolase"/>
    <property type="match status" value="1"/>
</dbReference>
<keyword evidence="3" id="KW-0963">Cytoplasm</keyword>
<dbReference type="Pfam" id="PF01764">
    <property type="entry name" value="Lipase_3"/>
    <property type="match status" value="1"/>
</dbReference>
<dbReference type="EMBL" id="CP136892">
    <property type="protein sequence ID" value="WOL02354.1"/>
    <property type="molecule type" value="Genomic_DNA"/>
</dbReference>
<evidence type="ECO:0008006" key="10">
    <source>
        <dbReference type="Google" id="ProtNLM"/>
    </source>
</evidence>
<dbReference type="PANTHER" id="PTHR47413:SF2">
    <property type="entry name" value="LIPASE-LIKE PAD4"/>
    <property type="match status" value="1"/>
</dbReference>
<dbReference type="InterPro" id="IPR002921">
    <property type="entry name" value="Fungal_lipase-type"/>
</dbReference>
<proteinExistence type="predicted"/>
<evidence type="ECO:0000259" key="6">
    <source>
        <dbReference type="Pfam" id="PF01764"/>
    </source>
</evidence>
<evidence type="ECO:0000259" key="7">
    <source>
        <dbReference type="Pfam" id="PF18117"/>
    </source>
</evidence>
<evidence type="ECO:0000256" key="5">
    <source>
        <dbReference type="ARBA" id="ARBA00023242"/>
    </source>
</evidence>
<protein>
    <recommendedName>
        <fullName evidence="10">Lipase-like PAD4</fullName>
    </recommendedName>
</protein>
<evidence type="ECO:0000256" key="2">
    <source>
        <dbReference type="ARBA" id="ARBA00004496"/>
    </source>
</evidence>
<evidence type="ECO:0000313" key="8">
    <source>
        <dbReference type="EMBL" id="WOL02354.1"/>
    </source>
</evidence>
<dbReference type="AlphaFoldDB" id="A0AAQ3Q963"/>
<comment type="subcellular location">
    <subcellularLocation>
        <location evidence="2">Cytoplasm</location>
    </subcellularLocation>
    <subcellularLocation>
        <location evidence="1">Nucleus</location>
    </subcellularLocation>
</comment>
<dbReference type="PANTHER" id="PTHR47413">
    <property type="entry name" value="LIPASE-LIKE PAD4"/>
    <property type="match status" value="1"/>
</dbReference>
<reference evidence="8 9" key="1">
    <citation type="submission" date="2023-10" db="EMBL/GenBank/DDBJ databases">
        <title>Chromosome-scale genome assembly provides insights into flower coloration mechanisms of Canna indica.</title>
        <authorList>
            <person name="Li C."/>
        </authorList>
    </citation>
    <scope>NUCLEOTIDE SEQUENCE [LARGE SCALE GENOMIC DNA]</scope>
    <source>
        <tissue evidence="8">Flower</tissue>
    </source>
</reference>
<name>A0AAQ3Q963_9LILI</name>
<feature type="domain" description="Fungal lipase-type" evidence="6">
    <location>
        <begin position="118"/>
        <end position="227"/>
    </location>
</feature>
<dbReference type="Pfam" id="PF18117">
    <property type="entry name" value="EDS1_EP"/>
    <property type="match status" value="1"/>
</dbReference>
<gene>
    <name evidence="8" type="ORF">Cni_G11073</name>
</gene>
<dbReference type="GO" id="GO:0006629">
    <property type="term" value="P:lipid metabolic process"/>
    <property type="evidence" value="ECO:0007669"/>
    <property type="project" value="InterPro"/>
</dbReference>
<evidence type="ECO:0000313" key="9">
    <source>
        <dbReference type="Proteomes" id="UP001327560"/>
    </source>
</evidence>
<dbReference type="GO" id="GO:0005737">
    <property type="term" value="C:cytoplasm"/>
    <property type="evidence" value="ECO:0007669"/>
    <property type="project" value="UniProtKB-SubCell"/>
</dbReference>
<evidence type="ECO:0000256" key="4">
    <source>
        <dbReference type="ARBA" id="ARBA00022821"/>
    </source>
</evidence>
<dbReference type="GO" id="GO:0006952">
    <property type="term" value="P:defense response"/>
    <property type="evidence" value="ECO:0007669"/>
    <property type="project" value="UniProtKB-KW"/>
</dbReference>
<keyword evidence="4" id="KW-0611">Plant defense</keyword>
<keyword evidence="9" id="KW-1185">Reference proteome</keyword>
<dbReference type="SUPFAM" id="SSF53474">
    <property type="entry name" value="alpha/beta-Hydrolases"/>
    <property type="match status" value="1"/>
</dbReference>
<dbReference type="InterPro" id="IPR041266">
    <property type="entry name" value="EDS1_EP"/>
</dbReference>
<dbReference type="InterPro" id="IPR029058">
    <property type="entry name" value="AB_hydrolase_fold"/>
</dbReference>
<dbReference type="GO" id="GO:0005634">
    <property type="term" value="C:nucleus"/>
    <property type="evidence" value="ECO:0007669"/>
    <property type="project" value="UniProtKB-SubCell"/>
</dbReference>
<evidence type="ECO:0000256" key="1">
    <source>
        <dbReference type="ARBA" id="ARBA00004123"/>
    </source>
</evidence>